<dbReference type="GO" id="GO:0009326">
    <property type="term" value="C:formate dehydrogenase complex"/>
    <property type="evidence" value="ECO:0007669"/>
    <property type="project" value="InterPro"/>
</dbReference>
<dbReference type="PANTHER" id="PTHR30074">
    <property type="entry name" value="FORMATE DEHYDROGENASE, NITRATE-INDUCIBLE, CYTOCHROME B556 FDN SUBUNIT"/>
    <property type="match status" value="1"/>
</dbReference>
<keyword evidence="11" id="KW-0408">Iron</keyword>
<dbReference type="GO" id="GO:0036397">
    <property type="term" value="F:formate dehydrogenase (quinone) activity"/>
    <property type="evidence" value="ECO:0007669"/>
    <property type="project" value="TreeGrafter"/>
</dbReference>
<evidence type="ECO:0000256" key="8">
    <source>
        <dbReference type="ARBA" id="ARBA00022723"/>
    </source>
</evidence>
<name>A0A8J7JBG8_9BACT</name>
<dbReference type="PANTHER" id="PTHR30074:SF5">
    <property type="entry name" value="FORMATE DEHYDROGENASE, NITRATE-INDUCIBLE, CYTOCHROME B556(FDN) SUBUNIT"/>
    <property type="match status" value="1"/>
</dbReference>
<feature type="transmembrane region" description="Helical" evidence="13">
    <location>
        <begin position="151"/>
        <end position="175"/>
    </location>
</feature>
<evidence type="ECO:0000313" key="15">
    <source>
        <dbReference type="EMBL" id="MBJ6723923.1"/>
    </source>
</evidence>
<evidence type="ECO:0000259" key="14">
    <source>
        <dbReference type="Pfam" id="PF01292"/>
    </source>
</evidence>
<feature type="transmembrane region" description="Helical" evidence="13">
    <location>
        <begin position="116"/>
        <end position="139"/>
    </location>
</feature>
<evidence type="ECO:0000256" key="11">
    <source>
        <dbReference type="ARBA" id="ARBA00023004"/>
    </source>
</evidence>
<keyword evidence="5" id="KW-1003">Cell membrane</keyword>
<feature type="domain" description="Cytochrome b561 bacterial/Ni-hydrogenase" evidence="14">
    <location>
        <begin position="10"/>
        <end position="187"/>
    </location>
</feature>
<dbReference type="GO" id="GO:0008863">
    <property type="term" value="F:formate dehydrogenase (NAD+) activity"/>
    <property type="evidence" value="ECO:0007669"/>
    <property type="project" value="InterPro"/>
</dbReference>
<dbReference type="AlphaFoldDB" id="A0A8J7JBG8"/>
<evidence type="ECO:0000256" key="12">
    <source>
        <dbReference type="ARBA" id="ARBA00023136"/>
    </source>
</evidence>
<dbReference type="Proteomes" id="UP000636888">
    <property type="component" value="Unassembled WGS sequence"/>
</dbReference>
<keyword evidence="12 13" id="KW-0472">Membrane</keyword>
<dbReference type="GO" id="GO:0022904">
    <property type="term" value="P:respiratory electron transport chain"/>
    <property type="evidence" value="ECO:0007669"/>
    <property type="project" value="InterPro"/>
</dbReference>
<comment type="subcellular location">
    <subcellularLocation>
        <location evidence="2">Cell membrane</location>
        <topology evidence="2">Multi-pass membrane protein</topology>
    </subcellularLocation>
</comment>
<keyword evidence="4" id="KW-0813">Transport</keyword>
<evidence type="ECO:0000256" key="10">
    <source>
        <dbReference type="ARBA" id="ARBA00022989"/>
    </source>
</evidence>
<dbReference type="InterPro" id="IPR051817">
    <property type="entry name" value="FDH_cytochrome_b556_subunit"/>
</dbReference>
<evidence type="ECO:0000256" key="7">
    <source>
        <dbReference type="ARBA" id="ARBA00022692"/>
    </source>
</evidence>
<keyword evidence="6" id="KW-0349">Heme</keyword>
<evidence type="ECO:0000256" key="2">
    <source>
        <dbReference type="ARBA" id="ARBA00004651"/>
    </source>
</evidence>
<dbReference type="GO" id="GO:0015944">
    <property type="term" value="P:formate oxidation"/>
    <property type="evidence" value="ECO:0007669"/>
    <property type="project" value="TreeGrafter"/>
</dbReference>
<dbReference type="InterPro" id="IPR006471">
    <property type="entry name" value="Formate_DH_gsu"/>
</dbReference>
<dbReference type="GO" id="GO:0046872">
    <property type="term" value="F:metal ion binding"/>
    <property type="evidence" value="ECO:0007669"/>
    <property type="project" value="UniProtKB-KW"/>
</dbReference>
<sequence length="210" mass="24306">MKPDPDKLLRFTTAERINHWLVALFFFLLAGSGLVFFHPFYYPFNQLFGGGTWTRILHPFFGVAILFFFTGMFFRFRKSSVLTPTDWEWLRHAKELARGDHRNLPEAGKLNGGQKLMFWSLVCCMVLLVLSGIVIWRAYFSFLFPVTVVRLAAVIHAAAGVVMIALIMGHIYLAIWTKESIGAMLHGWVRRAWAKQHHPAWFREMTGRDE</sequence>
<keyword evidence="7 13" id="KW-0812">Transmembrane</keyword>
<dbReference type="EMBL" id="JAEMHM010000003">
    <property type="protein sequence ID" value="MBJ6723923.1"/>
    <property type="molecule type" value="Genomic_DNA"/>
</dbReference>
<dbReference type="GO" id="GO:0009055">
    <property type="term" value="F:electron transfer activity"/>
    <property type="evidence" value="ECO:0007669"/>
    <property type="project" value="InterPro"/>
</dbReference>
<comment type="caution">
    <text evidence="15">The sequence shown here is derived from an EMBL/GenBank/DDBJ whole genome shotgun (WGS) entry which is preliminary data.</text>
</comment>
<evidence type="ECO:0000256" key="13">
    <source>
        <dbReference type="SAM" id="Phobius"/>
    </source>
</evidence>
<evidence type="ECO:0000256" key="5">
    <source>
        <dbReference type="ARBA" id="ARBA00022475"/>
    </source>
</evidence>
<evidence type="ECO:0000256" key="9">
    <source>
        <dbReference type="ARBA" id="ARBA00022982"/>
    </source>
</evidence>
<evidence type="ECO:0000313" key="16">
    <source>
        <dbReference type="Proteomes" id="UP000636888"/>
    </source>
</evidence>
<evidence type="ECO:0000256" key="3">
    <source>
        <dbReference type="ARBA" id="ARBA00010747"/>
    </source>
</evidence>
<dbReference type="InterPro" id="IPR011577">
    <property type="entry name" value="Cyt_b561_bac/Ni-Hgenase"/>
</dbReference>
<comment type="similarity">
    <text evidence="3">Belongs to the formate dehydrogenase gamma subunit family.</text>
</comment>
<organism evidence="15 16">
    <name type="scientific">Geomesophilobacter sediminis</name>
    <dbReference type="NCBI Taxonomy" id="2798584"/>
    <lineage>
        <taxon>Bacteria</taxon>
        <taxon>Pseudomonadati</taxon>
        <taxon>Thermodesulfobacteriota</taxon>
        <taxon>Desulfuromonadia</taxon>
        <taxon>Geobacterales</taxon>
        <taxon>Geobacteraceae</taxon>
        <taxon>Geomesophilobacter</taxon>
    </lineage>
</organism>
<dbReference type="Gene3D" id="1.20.950.20">
    <property type="entry name" value="Transmembrane di-heme cytochromes, Chain C"/>
    <property type="match status" value="1"/>
</dbReference>
<dbReference type="GO" id="GO:0009061">
    <property type="term" value="P:anaerobic respiration"/>
    <property type="evidence" value="ECO:0007669"/>
    <property type="project" value="TreeGrafter"/>
</dbReference>
<keyword evidence="10 13" id="KW-1133">Transmembrane helix</keyword>
<dbReference type="InterPro" id="IPR016174">
    <property type="entry name" value="Di-haem_cyt_TM"/>
</dbReference>
<feature type="transmembrane region" description="Helical" evidence="13">
    <location>
        <begin position="20"/>
        <end position="44"/>
    </location>
</feature>
<protein>
    <submittedName>
        <fullName evidence="15">Formate dehydrogenase subunit gamma</fullName>
    </submittedName>
</protein>
<evidence type="ECO:0000256" key="4">
    <source>
        <dbReference type="ARBA" id="ARBA00022448"/>
    </source>
</evidence>
<reference evidence="15" key="1">
    <citation type="submission" date="2020-12" db="EMBL/GenBank/DDBJ databases">
        <title>Geomonas sp. Red875, isolated from river sediment.</title>
        <authorList>
            <person name="Xu Z."/>
            <person name="Zhang Z."/>
            <person name="Masuda Y."/>
            <person name="Itoh H."/>
            <person name="Senoo K."/>
        </authorList>
    </citation>
    <scope>NUCLEOTIDE SEQUENCE</scope>
    <source>
        <strain evidence="15">Red875</strain>
    </source>
</reference>
<evidence type="ECO:0000256" key="6">
    <source>
        <dbReference type="ARBA" id="ARBA00022617"/>
    </source>
</evidence>
<dbReference type="GO" id="GO:0005886">
    <property type="term" value="C:plasma membrane"/>
    <property type="evidence" value="ECO:0007669"/>
    <property type="project" value="UniProtKB-SubCell"/>
</dbReference>
<keyword evidence="8" id="KW-0479">Metal-binding</keyword>
<dbReference type="Pfam" id="PF01292">
    <property type="entry name" value="Ni_hydr_CYTB"/>
    <property type="match status" value="1"/>
</dbReference>
<keyword evidence="16" id="KW-1185">Reference proteome</keyword>
<dbReference type="NCBIfam" id="TIGR01583">
    <property type="entry name" value="formate-DH-gamm"/>
    <property type="match status" value="1"/>
</dbReference>
<feature type="transmembrane region" description="Helical" evidence="13">
    <location>
        <begin position="56"/>
        <end position="74"/>
    </location>
</feature>
<comment type="cofactor">
    <cofactor evidence="1">
        <name>heme</name>
        <dbReference type="ChEBI" id="CHEBI:30413"/>
    </cofactor>
</comment>
<gene>
    <name evidence="15" type="ORF">JFN93_04300</name>
</gene>
<accession>A0A8J7JBG8</accession>
<dbReference type="RefSeq" id="WP_199382764.1">
    <property type="nucleotide sequence ID" value="NZ_JAEMHM010000003.1"/>
</dbReference>
<keyword evidence="9" id="KW-0249">Electron transport</keyword>
<proteinExistence type="inferred from homology"/>
<evidence type="ECO:0000256" key="1">
    <source>
        <dbReference type="ARBA" id="ARBA00001971"/>
    </source>
</evidence>
<dbReference type="SUPFAM" id="SSF81342">
    <property type="entry name" value="Transmembrane di-heme cytochromes"/>
    <property type="match status" value="1"/>
</dbReference>